<evidence type="ECO:0000313" key="2">
    <source>
        <dbReference type="Proteomes" id="UP000670776"/>
    </source>
</evidence>
<dbReference type="EMBL" id="JAGJCB010000006">
    <property type="protein sequence ID" value="MBP0903811.1"/>
    <property type="molecule type" value="Genomic_DNA"/>
</dbReference>
<dbReference type="Proteomes" id="UP000670776">
    <property type="component" value="Unassembled WGS sequence"/>
</dbReference>
<name>A0ABS4BT85_9FLAO</name>
<keyword evidence="2" id="KW-1185">Reference proteome</keyword>
<dbReference type="RefSeq" id="WP_209654441.1">
    <property type="nucleotide sequence ID" value="NZ_JAGJCB010000006.1"/>
</dbReference>
<protein>
    <recommendedName>
        <fullName evidence="3">Lipoprotein</fullName>
    </recommendedName>
</protein>
<comment type="caution">
    <text evidence="1">The sequence shown here is derived from an EMBL/GenBank/DDBJ whole genome shotgun (WGS) entry which is preliminary data.</text>
</comment>
<sequence length="166" mass="19664">MKKSILIILFFGINLVSCQEIKKENMIEQFISDLFNEKIPAEKIIDKYLEIKFDSKNKLSLTERKNTAIGIIEKTRNGEGNKGTWLIPNNEIRYIKNPRIYSYNKYKDLSQMEISGIETIKENTYILLDPKKEEILQYFLLNEDNDKIISFSLFVKPENQAWFFSY</sequence>
<evidence type="ECO:0000313" key="1">
    <source>
        <dbReference type="EMBL" id="MBP0903811.1"/>
    </source>
</evidence>
<proteinExistence type="predicted"/>
<reference evidence="1 2" key="1">
    <citation type="submission" date="2021-04" db="EMBL/GenBank/DDBJ databases">
        <title>Mariniflexile gromovii gen. nov., sp. nov., a gliding bacterium isolated from the sea urchin Strongylocentrotus intermedius.</title>
        <authorList>
            <person name="Ko S."/>
            <person name="Le V."/>
            <person name="Ahn C.-Y."/>
            <person name="Oh H.-M."/>
        </authorList>
    </citation>
    <scope>NUCLEOTIDE SEQUENCE [LARGE SCALE GENOMIC DNA]</scope>
    <source>
        <strain evidence="1 2">KCTC 12570</strain>
    </source>
</reference>
<gene>
    <name evidence="1" type="ORF">J8H85_08210</name>
</gene>
<evidence type="ECO:0008006" key="3">
    <source>
        <dbReference type="Google" id="ProtNLM"/>
    </source>
</evidence>
<accession>A0ABS4BT85</accession>
<organism evidence="1 2">
    <name type="scientific">Mariniflexile gromovii</name>
    <dbReference type="NCBI Taxonomy" id="362523"/>
    <lineage>
        <taxon>Bacteria</taxon>
        <taxon>Pseudomonadati</taxon>
        <taxon>Bacteroidota</taxon>
        <taxon>Flavobacteriia</taxon>
        <taxon>Flavobacteriales</taxon>
        <taxon>Flavobacteriaceae</taxon>
        <taxon>Mariniflexile</taxon>
    </lineage>
</organism>